<gene>
    <name evidence="11" type="primary">dnaX</name>
    <name evidence="14" type="ORF">ACFPOB_16345</name>
</gene>
<dbReference type="Gene3D" id="3.40.50.300">
    <property type="entry name" value="P-loop containing nucleotide triphosphate hydrolases"/>
    <property type="match status" value="1"/>
</dbReference>
<dbReference type="InterPro" id="IPR022754">
    <property type="entry name" value="DNA_pol_III_gamma-3"/>
</dbReference>
<name>A0ABW0IW96_9HYPH</name>
<evidence type="ECO:0000256" key="9">
    <source>
        <dbReference type="ARBA" id="ARBA00022932"/>
    </source>
</evidence>
<dbReference type="CDD" id="cd00009">
    <property type="entry name" value="AAA"/>
    <property type="match status" value="1"/>
</dbReference>
<dbReference type="PANTHER" id="PTHR11669:SF0">
    <property type="entry name" value="PROTEIN STICHEL-LIKE 2"/>
    <property type="match status" value="1"/>
</dbReference>
<dbReference type="InterPro" id="IPR008921">
    <property type="entry name" value="DNA_pol3_clamp-load_cplx_C"/>
</dbReference>
<comment type="similarity">
    <text evidence="1 11">Belongs to the DnaX/STICHEL family.</text>
</comment>
<keyword evidence="4 11" id="KW-0235">DNA replication</keyword>
<dbReference type="GO" id="GO:0003887">
    <property type="term" value="F:DNA-directed DNA polymerase activity"/>
    <property type="evidence" value="ECO:0007669"/>
    <property type="project" value="UniProtKB-EC"/>
</dbReference>
<dbReference type="NCBIfam" id="NF006585">
    <property type="entry name" value="PRK09111.1"/>
    <property type="match status" value="1"/>
</dbReference>
<evidence type="ECO:0000256" key="7">
    <source>
        <dbReference type="ARBA" id="ARBA00022833"/>
    </source>
</evidence>
<dbReference type="InterPro" id="IPR022107">
    <property type="entry name" value="DNA_pol_III_gamma/tau_C"/>
</dbReference>
<protein>
    <recommendedName>
        <fullName evidence="11">DNA polymerase III subunit gamma/tau</fullName>
        <ecNumber evidence="11">2.7.7.7</ecNumber>
    </recommendedName>
</protein>
<keyword evidence="2 11" id="KW-0808">Transferase</keyword>
<feature type="domain" description="AAA+ ATPase" evidence="13">
    <location>
        <begin position="65"/>
        <end position="212"/>
    </location>
</feature>
<dbReference type="NCBIfam" id="TIGR02397">
    <property type="entry name" value="dnaX_nterm"/>
    <property type="match status" value="1"/>
</dbReference>
<dbReference type="Pfam" id="PF22608">
    <property type="entry name" value="DNAX_ATPase_lid"/>
    <property type="match status" value="1"/>
</dbReference>
<dbReference type="PANTHER" id="PTHR11669">
    <property type="entry name" value="REPLICATION FACTOR C / DNA POLYMERASE III GAMMA-TAU SUBUNIT"/>
    <property type="match status" value="1"/>
</dbReference>
<keyword evidence="9 11" id="KW-0239">DNA-directed DNA polymerase</keyword>
<evidence type="ECO:0000313" key="15">
    <source>
        <dbReference type="Proteomes" id="UP001596053"/>
    </source>
</evidence>
<feature type="region of interest" description="Disordered" evidence="12">
    <location>
        <begin position="571"/>
        <end position="616"/>
    </location>
</feature>
<sequence length="616" mass="66334">MVMTDEIVPADEPGFPGMAQAPTPAAAPAGYRVLARKYRPAHFGDLIGQDAMVRTLTNAFAAGRIPQAWMLTGVRGVGKTTTARILARALNYQNADGTGAPTTDLSQFGVHCQAIVEGRHIDVMEIDAASNNGVDNVRQINDAVRYAPTSARYKVYIIDEVHMLSGGAFNAFLKTLEEPPPHAKFIFATTEIRKVPVTVLSRCQRFDLRRVDAALLVGHLDKICRAEGIEAEEEALAAVARAAEGSVRDSLSILDQAIAHAGGRITLDEVRTMLGLSDRARVIDLFELTMKGDIAGALTELRAQYDAGADPAVVLADLAEFSHLVTRLKLVPEAAKDNSLSQAERVRGADFAQRLSIRVLARAWQMLLKAIGEVRQADRPVMAAEMALVRLAHAADLPTPDEALRMLRDGSGAVGGNGSPAPRSPSGGGATALAARPVLASANPMPAAAQPRASALPQPQSFEEVVALASRQRDITMKLALERDVRLVRFEQGRIEFALAEHGNRMLANDLSKRLKEWTGQTWLVAVVNAEGTATLREQAAAARDKRENDAANHPAVRAVMERFPGARIVDVRDPRAAEAETPATTAGGDEDLPETEPLFDDSEPDFDGVEFWTDN</sequence>
<evidence type="ECO:0000256" key="5">
    <source>
        <dbReference type="ARBA" id="ARBA00022723"/>
    </source>
</evidence>
<dbReference type="InterPro" id="IPR045085">
    <property type="entry name" value="HLD_clamp_pol_III_gamma_tau"/>
</dbReference>
<dbReference type="Pfam" id="PF12169">
    <property type="entry name" value="DNA_pol3_gamma3"/>
    <property type="match status" value="1"/>
</dbReference>
<dbReference type="InterPro" id="IPR027417">
    <property type="entry name" value="P-loop_NTPase"/>
</dbReference>
<evidence type="ECO:0000256" key="11">
    <source>
        <dbReference type="RuleBase" id="RU364063"/>
    </source>
</evidence>
<comment type="caution">
    <text evidence="14">The sequence shown here is derived from an EMBL/GenBank/DDBJ whole genome shotgun (WGS) entry which is preliminary data.</text>
</comment>
<evidence type="ECO:0000256" key="3">
    <source>
        <dbReference type="ARBA" id="ARBA00022695"/>
    </source>
</evidence>
<evidence type="ECO:0000256" key="2">
    <source>
        <dbReference type="ARBA" id="ARBA00022679"/>
    </source>
</evidence>
<dbReference type="Gene3D" id="1.20.272.10">
    <property type="match status" value="1"/>
</dbReference>
<keyword evidence="15" id="KW-1185">Reference proteome</keyword>
<evidence type="ECO:0000256" key="8">
    <source>
        <dbReference type="ARBA" id="ARBA00022840"/>
    </source>
</evidence>
<evidence type="ECO:0000256" key="1">
    <source>
        <dbReference type="ARBA" id="ARBA00006360"/>
    </source>
</evidence>
<dbReference type="SUPFAM" id="SSF52540">
    <property type="entry name" value="P-loop containing nucleoside triphosphate hydrolases"/>
    <property type="match status" value="1"/>
</dbReference>
<evidence type="ECO:0000256" key="4">
    <source>
        <dbReference type="ARBA" id="ARBA00022705"/>
    </source>
</evidence>
<dbReference type="Proteomes" id="UP001596053">
    <property type="component" value="Unassembled WGS sequence"/>
</dbReference>
<comment type="function">
    <text evidence="11">DNA polymerase III is a complex, multichain enzyme responsible for most of the replicative synthesis in bacteria. This DNA polymerase also exhibits 3' to 5' exonuclease activity.</text>
</comment>
<dbReference type="InterPro" id="IPR050238">
    <property type="entry name" value="DNA_Rep/Repair_Clamp_Loader"/>
</dbReference>
<reference evidence="15" key="1">
    <citation type="journal article" date="2019" name="Int. J. Syst. Evol. Microbiol.">
        <title>The Global Catalogue of Microorganisms (GCM) 10K type strain sequencing project: providing services to taxonomists for standard genome sequencing and annotation.</title>
        <authorList>
            <consortium name="The Broad Institute Genomics Platform"/>
            <consortium name="The Broad Institute Genome Sequencing Center for Infectious Disease"/>
            <person name="Wu L."/>
            <person name="Ma J."/>
        </authorList>
    </citation>
    <scope>NUCLEOTIDE SEQUENCE [LARGE SCALE GENOMIC DNA]</scope>
    <source>
        <strain evidence="15">NCAIM B.01391</strain>
    </source>
</reference>
<feature type="compositionally biased region" description="Acidic residues" evidence="12">
    <location>
        <begin position="589"/>
        <end position="609"/>
    </location>
</feature>
<dbReference type="EC" id="2.7.7.7" evidence="11"/>
<dbReference type="InterPro" id="IPR003593">
    <property type="entry name" value="AAA+_ATPase"/>
</dbReference>
<keyword evidence="6 11" id="KW-0547">Nucleotide-binding</keyword>
<comment type="subunit">
    <text evidence="11">DNA polymerase III contains a core (composed of alpha, epsilon and theta chains) that associates with a tau subunit. This core dimerizes to form the POLIII' complex. PolIII' associates with the gamma complex (composed of gamma, delta, delta', psi and chi chains) and with the beta chain to form the complete DNA polymerase III complex.</text>
</comment>
<proteinExistence type="inferred from homology"/>
<dbReference type="EMBL" id="JBHSLW010000026">
    <property type="protein sequence ID" value="MFC5421128.1"/>
    <property type="molecule type" value="Genomic_DNA"/>
</dbReference>
<keyword evidence="7" id="KW-0862">Zinc</keyword>
<feature type="region of interest" description="Disordered" evidence="12">
    <location>
        <begin position="407"/>
        <end position="431"/>
    </location>
</feature>
<dbReference type="Pfam" id="PF12362">
    <property type="entry name" value="DUF3646"/>
    <property type="match status" value="1"/>
</dbReference>
<organism evidence="14 15">
    <name type="scientific">Bosea eneae</name>
    <dbReference type="NCBI Taxonomy" id="151454"/>
    <lineage>
        <taxon>Bacteria</taxon>
        <taxon>Pseudomonadati</taxon>
        <taxon>Pseudomonadota</taxon>
        <taxon>Alphaproteobacteria</taxon>
        <taxon>Hyphomicrobiales</taxon>
        <taxon>Boseaceae</taxon>
        <taxon>Bosea</taxon>
    </lineage>
</organism>
<evidence type="ECO:0000256" key="6">
    <source>
        <dbReference type="ARBA" id="ARBA00022741"/>
    </source>
</evidence>
<comment type="catalytic activity">
    <reaction evidence="10 11">
        <text>DNA(n) + a 2'-deoxyribonucleoside 5'-triphosphate = DNA(n+1) + diphosphate</text>
        <dbReference type="Rhea" id="RHEA:22508"/>
        <dbReference type="Rhea" id="RHEA-COMP:17339"/>
        <dbReference type="Rhea" id="RHEA-COMP:17340"/>
        <dbReference type="ChEBI" id="CHEBI:33019"/>
        <dbReference type="ChEBI" id="CHEBI:61560"/>
        <dbReference type="ChEBI" id="CHEBI:173112"/>
        <dbReference type="EC" id="2.7.7.7"/>
    </reaction>
</comment>
<keyword evidence="3 11" id="KW-0548">Nucleotidyltransferase</keyword>
<keyword evidence="8 11" id="KW-0067">ATP-binding</keyword>
<evidence type="ECO:0000259" key="13">
    <source>
        <dbReference type="SMART" id="SM00382"/>
    </source>
</evidence>
<dbReference type="RefSeq" id="WP_377799473.1">
    <property type="nucleotide sequence ID" value="NZ_JBHSLW010000026.1"/>
</dbReference>
<keyword evidence="5" id="KW-0479">Metal-binding</keyword>
<dbReference type="SUPFAM" id="SSF48019">
    <property type="entry name" value="post-AAA+ oligomerization domain-like"/>
    <property type="match status" value="1"/>
</dbReference>
<evidence type="ECO:0000256" key="10">
    <source>
        <dbReference type="ARBA" id="ARBA00049244"/>
    </source>
</evidence>
<dbReference type="SMART" id="SM00382">
    <property type="entry name" value="AAA"/>
    <property type="match status" value="1"/>
</dbReference>
<dbReference type="Gene3D" id="1.10.8.60">
    <property type="match status" value="1"/>
</dbReference>
<accession>A0ABW0IW96</accession>
<dbReference type="Pfam" id="PF13177">
    <property type="entry name" value="DNA_pol3_delta2"/>
    <property type="match status" value="1"/>
</dbReference>
<evidence type="ECO:0000256" key="12">
    <source>
        <dbReference type="SAM" id="MobiDB-lite"/>
    </source>
</evidence>
<evidence type="ECO:0000313" key="14">
    <source>
        <dbReference type="EMBL" id="MFC5421128.1"/>
    </source>
</evidence>
<dbReference type="InterPro" id="IPR012763">
    <property type="entry name" value="DNA_pol_III_sug/sutau_N"/>
</dbReference>